<sequence>MKRKKILILLGVVVVFIGIGIYSAEKNKQSKDLPQVNESYLNYFKKNAKYENIITYTQKDINNDNVEDLLVVYKKNDKYNEMVGIISDESQMYMTKSILAPKEDVTIEFKNIDNKDEMELILSGSKNGNVGYAIYRLEGDKFTDLFGEGMNSCC</sequence>
<evidence type="ECO:0000313" key="1">
    <source>
        <dbReference type="EMBL" id="MBC6003859.1"/>
    </source>
</evidence>
<reference evidence="1 2" key="1">
    <citation type="submission" date="2020-08" db="EMBL/GenBank/DDBJ databases">
        <authorList>
            <person name="Liu C."/>
            <person name="Sun Q."/>
        </authorList>
    </citation>
    <scope>NUCLEOTIDE SEQUENCE [LARGE SCALE GENOMIC DNA]</scope>
    <source>
        <strain evidence="1 2">NSJ-45</strain>
    </source>
</reference>
<comment type="caution">
    <text evidence="1">The sequence shown here is derived from an EMBL/GenBank/DDBJ whole genome shotgun (WGS) entry which is preliminary data.</text>
</comment>
<evidence type="ECO:0000313" key="2">
    <source>
        <dbReference type="Proteomes" id="UP000611796"/>
    </source>
</evidence>
<evidence type="ECO:0008006" key="3">
    <source>
        <dbReference type="Google" id="ProtNLM"/>
    </source>
</evidence>
<dbReference type="EMBL" id="JACRWD010000002">
    <property type="protein sequence ID" value="MBC6003859.1"/>
    <property type="molecule type" value="Genomic_DNA"/>
</dbReference>
<dbReference type="RefSeq" id="WP_187006119.1">
    <property type="nucleotide sequence ID" value="NZ_JACRWD010000002.1"/>
</dbReference>
<gene>
    <name evidence="1" type="ORF">H8891_08590</name>
</gene>
<organism evidence="1 2">
    <name type="scientific">Paeniclostridium hominis</name>
    <dbReference type="NCBI Taxonomy" id="2764329"/>
    <lineage>
        <taxon>Bacteria</taxon>
        <taxon>Bacillati</taxon>
        <taxon>Bacillota</taxon>
        <taxon>Clostridia</taxon>
        <taxon>Peptostreptococcales</taxon>
        <taxon>Peptostreptococcaceae</taxon>
        <taxon>Paeniclostridium</taxon>
    </lineage>
</organism>
<dbReference type="Proteomes" id="UP000611796">
    <property type="component" value="Unassembled WGS sequence"/>
</dbReference>
<dbReference type="NCBIfam" id="NF040734">
    <property type="entry name" value="CC-COOH_SaoC"/>
    <property type="match status" value="1"/>
</dbReference>
<keyword evidence="2" id="KW-1185">Reference proteome</keyword>
<name>A0ABR7K4S7_9FIRM</name>
<accession>A0ABR7K4S7</accession>
<proteinExistence type="predicted"/>
<protein>
    <recommendedName>
        <fullName evidence="3">Lipoprotein</fullName>
    </recommendedName>
</protein>